<evidence type="ECO:0000256" key="10">
    <source>
        <dbReference type="ARBA" id="ARBA00023170"/>
    </source>
</evidence>
<keyword evidence="10 24" id="KW-0675">Receptor</keyword>
<dbReference type="InterPro" id="IPR001508">
    <property type="entry name" value="Iono_Glu_rcpt_met"/>
</dbReference>
<keyword evidence="7" id="KW-0770">Synapse</keyword>
<keyword evidence="25" id="KW-1185">Reference proteome</keyword>
<feature type="binding site" evidence="16">
    <location>
        <position position="632"/>
    </location>
    <ligand>
        <name>L-glutamate</name>
        <dbReference type="ChEBI" id="CHEBI:29985"/>
    </ligand>
</feature>
<evidence type="ECO:0000256" key="3">
    <source>
        <dbReference type="ARBA" id="ARBA00022448"/>
    </source>
</evidence>
<evidence type="ECO:0000256" key="19">
    <source>
        <dbReference type="SAM" id="MobiDB-lite"/>
    </source>
</evidence>
<keyword evidence="14" id="KW-0407">Ion channel</keyword>
<evidence type="ECO:0000256" key="7">
    <source>
        <dbReference type="ARBA" id="ARBA00023018"/>
    </source>
</evidence>
<dbReference type="Gene3D" id="3.40.190.10">
    <property type="entry name" value="Periplasmic binding protein-like II"/>
    <property type="match status" value="3"/>
</dbReference>
<keyword evidence="6 20" id="KW-1133">Transmembrane helix</keyword>
<dbReference type="Pfam" id="PF00060">
    <property type="entry name" value="Lig_chan"/>
    <property type="match status" value="1"/>
</dbReference>
<keyword evidence="11" id="KW-0325">Glycoprotein</keyword>
<keyword evidence="8" id="KW-0406">Ion transport</keyword>
<feature type="site" description="Crucial to convey clamshell closure to channel opening" evidence="17">
    <location>
        <position position="609"/>
    </location>
</feature>
<keyword evidence="12" id="KW-0628">Postsynaptic cell membrane</keyword>
<evidence type="ECO:0000256" key="1">
    <source>
        <dbReference type="ARBA" id="ARBA00004651"/>
    </source>
</evidence>
<dbReference type="Pfam" id="PF01094">
    <property type="entry name" value="ANF_receptor"/>
    <property type="match status" value="1"/>
</dbReference>
<sequence>MWTHTCVFLLYIICIVAEDDLQIGVVCTEPERGARLAAAVDAALGCEEPCAVLLQAEPLEPLALPQAVCDQGGGLSALVGDVAALPAAVRAGLPLLLPASAPSNDAVFALQLLPDPDLIAQACAEVCLAKGWSSAVLLHEGGAGGAARLASAGVDIIPHQLPPPEDDALLRNLLLVLKKFGAINFIIWCEAECAARVLDAAQRAGLLGARHSYLLLALDFHTLDLASYSHSGANITSIHLFDPESERVTDLMSQWQRAYARRLQEAAGAEPSAAASELVLAHDAARAAAAALKYLQLPAIAGASCTGCAAFHADTLLNYIRSNDPYVMIQQSTERLSGNNRYEGYCIELIEKLAKILNFNYTFIEQENGVYGSYTPGRGWNGMMRRLMDDPVTITTALVYGPGPYSRYWAPGCENLAPLKVVTLAGAFQYSVARHPVHTSYIKIKQVKKDIHFAITDLTITADRERAVDFTTPFMNLGISILFRKPKPPGPAFFAFLLPFSSGVWVCLGFAYLGTSLVLYVVGRLCPEEWQNPYPCIEDPPALENQFTLANALWFNLGAVLLQGSEIAPVAYGTRAVASAWWLFALVITSSYTANLATLLAKKTPTDLIHNVQELADNPYGIKFGAKAGGSTYTFFEISQNALYQRMYQKMKDEKQPESNVAGIEKVRNENYAFFMESTSIEYNIERQCDITMVGEPLDSKGYGIAMKKNSEYRQAMNLALLNLQEAGELREMKQRWWQEMHGGGACKEEEEHGGEELDMNSFLGLFVVLVVGCALGVVVSFCDLAWSAARHPRDPTESYRRRLWTEIRFVFSLERSEKPLYGPLLPPTPESPARSGSGGLAELVDSASRDGSREGSAMSGGSLAEEIGSREQSPRLRPRTSARRSSMHAASLRLARHTTPRP</sequence>
<keyword evidence="3" id="KW-0813">Transport</keyword>
<dbReference type="InterPro" id="IPR001828">
    <property type="entry name" value="ANF_lig-bd_rcpt"/>
</dbReference>
<dbReference type="AlphaFoldDB" id="A0A0N1IFQ0"/>
<feature type="domain" description="Ionotropic glutamate receptor C-terminal" evidence="22">
    <location>
        <begin position="315"/>
        <end position="740"/>
    </location>
</feature>
<feature type="compositionally biased region" description="Basic residues" evidence="19">
    <location>
        <begin position="877"/>
        <end position="887"/>
    </location>
</feature>
<comment type="similarity">
    <text evidence="2">Belongs to the glutamate-gated ion channel (TC 1.A.10.1) family.</text>
</comment>
<gene>
    <name evidence="24" type="ORF">RR48_05742</name>
</gene>
<evidence type="ECO:0000256" key="16">
    <source>
        <dbReference type="PIRSR" id="PIRSR601508-1"/>
    </source>
</evidence>
<feature type="chain" id="PRO_5005873925" evidence="21">
    <location>
        <begin position="18"/>
        <end position="903"/>
    </location>
</feature>
<dbReference type="GO" id="GO:0045211">
    <property type="term" value="C:postsynaptic membrane"/>
    <property type="evidence" value="ECO:0007669"/>
    <property type="project" value="UniProtKB-SubCell"/>
</dbReference>
<dbReference type="FunFam" id="1.10.287.70:FF:000105">
    <property type="entry name" value="Eye-enriched kainate receptor, isoform A"/>
    <property type="match status" value="1"/>
</dbReference>
<evidence type="ECO:0000256" key="17">
    <source>
        <dbReference type="PIRSR" id="PIRSR601508-2"/>
    </source>
</evidence>
<evidence type="ECO:0000256" key="9">
    <source>
        <dbReference type="ARBA" id="ARBA00023136"/>
    </source>
</evidence>
<feature type="binding site" evidence="16">
    <location>
        <position position="459"/>
    </location>
    <ligand>
        <name>L-glutamate</name>
        <dbReference type="ChEBI" id="CHEBI:29985"/>
    </ligand>
</feature>
<keyword evidence="5 20" id="KW-0812">Transmembrane</keyword>
<name>A0A0N1IFQ0_PAPMA</name>
<dbReference type="Proteomes" id="UP000053240">
    <property type="component" value="Unassembled WGS sequence"/>
</dbReference>
<feature type="domain" description="Ionotropic glutamate receptor L-glutamate and glycine-binding" evidence="23">
    <location>
        <begin position="325"/>
        <end position="389"/>
    </location>
</feature>
<evidence type="ECO:0000256" key="4">
    <source>
        <dbReference type="ARBA" id="ARBA00022475"/>
    </source>
</evidence>
<evidence type="ECO:0000259" key="23">
    <source>
        <dbReference type="SMART" id="SM00918"/>
    </source>
</evidence>
<evidence type="ECO:0000259" key="22">
    <source>
        <dbReference type="SMART" id="SM00079"/>
    </source>
</evidence>
<evidence type="ECO:0000256" key="12">
    <source>
        <dbReference type="ARBA" id="ARBA00023257"/>
    </source>
</evidence>
<evidence type="ECO:0000313" key="24">
    <source>
        <dbReference type="EMBL" id="KPJ10107.1"/>
    </source>
</evidence>
<dbReference type="GO" id="GO:0038023">
    <property type="term" value="F:signaling receptor activity"/>
    <property type="evidence" value="ECO:0007669"/>
    <property type="project" value="InterPro"/>
</dbReference>
<feature type="binding site" evidence="16">
    <location>
        <position position="677"/>
    </location>
    <ligand>
        <name>L-glutamate</name>
        <dbReference type="ChEBI" id="CHEBI:29985"/>
    </ligand>
</feature>
<dbReference type="InterPro" id="IPR015683">
    <property type="entry name" value="Ionotropic_Glu_rcpt"/>
</dbReference>
<keyword evidence="18" id="KW-1015">Disulfide bond</keyword>
<feature type="binding site" evidence="16">
    <location>
        <position position="464"/>
    </location>
    <ligand>
        <name>L-glutamate</name>
        <dbReference type="ChEBI" id="CHEBI:29985"/>
    </ligand>
</feature>
<evidence type="ECO:0000256" key="18">
    <source>
        <dbReference type="PIRSR" id="PIRSR601508-3"/>
    </source>
</evidence>
<evidence type="ECO:0000256" key="6">
    <source>
        <dbReference type="ARBA" id="ARBA00022989"/>
    </source>
</evidence>
<feature type="disulfide bond" evidence="18">
    <location>
        <begin position="689"/>
        <end position="747"/>
    </location>
</feature>
<evidence type="ECO:0000256" key="8">
    <source>
        <dbReference type="ARBA" id="ARBA00023065"/>
    </source>
</evidence>
<protein>
    <submittedName>
        <fullName evidence="24">Glutamate receptor, ionotropic kainate 2</fullName>
    </submittedName>
</protein>
<evidence type="ECO:0000256" key="2">
    <source>
        <dbReference type="ARBA" id="ARBA00008685"/>
    </source>
</evidence>
<dbReference type="Gene3D" id="3.40.50.2300">
    <property type="match status" value="2"/>
</dbReference>
<dbReference type="GO" id="GO:0015276">
    <property type="term" value="F:ligand-gated monoatomic ion channel activity"/>
    <property type="evidence" value="ECO:0007669"/>
    <property type="project" value="InterPro"/>
</dbReference>
<dbReference type="PRINTS" id="PR00177">
    <property type="entry name" value="NMDARECEPTOR"/>
</dbReference>
<feature type="transmembrane region" description="Helical" evidence="20">
    <location>
        <begin position="492"/>
        <end position="513"/>
    </location>
</feature>
<evidence type="ECO:0000256" key="14">
    <source>
        <dbReference type="ARBA" id="ARBA00023303"/>
    </source>
</evidence>
<evidence type="ECO:0000256" key="21">
    <source>
        <dbReference type="SAM" id="SignalP"/>
    </source>
</evidence>
<feature type="transmembrane region" description="Helical" evidence="20">
    <location>
        <begin position="763"/>
        <end position="787"/>
    </location>
</feature>
<dbReference type="InterPro" id="IPR019594">
    <property type="entry name" value="Glu/Gly-bd"/>
</dbReference>
<evidence type="ECO:0000256" key="11">
    <source>
        <dbReference type="ARBA" id="ARBA00023180"/>
    </source>
</evidence>
<keyword evidence="4" id="KW-1003">Cell membrane</keyword>
<dbReference type="Pfam" id="PF10613">
    <property type="entry name" value="Lig_chan-Glu_bd"/>
    <property type="match status" value="2"/>
</dbReference>
<comment type="subcellular location">
    <subcellularLocation>
        <location evidence="1">Cell membrane</location>
        <topology evidence="1">Multi-pass membrane protein</topology>
    </subcellularLocation>
    <subcellularLocation>
        <location evidence="15">Postsynaptic cell membrane</location>
    </subcellularLocation>
</comment>
<feature type="signal peptide" evidence="21">
    <location>
        <begin position="1"/>
        <end position="17"/>
    </location>
</feature>
<accession>A0A0N1IFQ0</accession>
<keyword evidence="9 20" id="KW-0472">Membrane</keyword>
<dbReference type="SMART" id="SM00918">
    <property type="entry name" value="Lig_chan-Glu_bd"/>
    <property type="match status" value="1"/>
</dbReference>
<dbReference type="SUPFAM" id="SSF53822">
    <property type="entry name" value="Periplasmic binding protein-like I"/>
    <property type="match status" value="1"/>
</dbReference>
<dbReference type="FunFam" id="3.40.190.10:FF:000061">
    <property type="entry name" value="Glutamate receptor, ionotropic kainate"/>
    <property type="match status" value="1"/>
</dbReference>
<dbReference type="PANTHER" id="PTHR18966">
    <property type="entry name" value="IONOTROPIC GLUTAMATE RECEPTOR"/>
    <property type="match status" value="1"/>
</dbReference>
<feature type="binding site" evidence="16">
    <location>
        <position position="631"/>
    </location>
    <ligand>
        <name>L-glutamate</name>
        <dbReference type="ChEBI" id="CHEBI:29985"/>
    </ligand>
</feature>
<dbReference type="InParanoid" id="A0A0N1IFQ0"/>
<proteinExistence type="inferred from homology"/>
<feature type="region of interest" description="Disordered" evidence="19">
    <location>
        <begin position="822"/>
        <end position="903"/>
    </location>
</feature>
<dbReference type="SMART" id="SM00079">
    <property type="entry name" value="PBPe"/>
    <property type="match status" value="1"/>
</dbReference>
<evidence type="ECO:0000256" key="13">
    <source>
        <dbReference type="ARBA" id="ARBA00023286"/>
    </source>
</evidence>
<organism evidence="24 25">
    <name type="scientific">Papilio machaon</name>
    <name type="common">Old World swallowtail butterfly</name>
    <dbReference type="NCBI Taxonomy" id="76193"/>
    <lineage>
        <taxon>Eukaryota</taxon>
        <taxon>Metazoa</taxon>
        <taxon>Ecdysozoa</taxon>
        <taxon>Arthropoda</taxon>
        <taxon>Hexapoda</taxon>
        <taxon>Insecta</taxon>
        <taxon>Pterygota</taxon>
        <taxon>Neoptera</taxon>
        <taxon>Endopterygota</taxon>
        <taxon>Lepidoptera</taxon>
        <taxon>Glossata</taxon>
        <taxon>Ditrysia</taxon>
        <taxon>Papilionoidea</taxon>
        <taxon>Papilionidae</taxon>
        <taxon>Papilioninae</taxon>
        <taxon>Papilio</taxon>
    </lineage>
</organism>
<evidence type="ECO:0000256" key="5">
    <source>
        <dbReference type="ARBA" id="ARBA00022692"/>
    </source>
</evidence>
<evidence type="ECO:0000256" key="20">
    <source>
        <dbReference type="SAM" id="Phobius"/>
    </source>
</evidence>
<keyword evidence="13" id="KW-1071">Ligand-gated ion channel</keyword>
<evidence type="ECO:0000256" key="15">
    <source>
        <dbReference type="ARBA" id="ARBA00034100"/>
    </source>
</evidence>
<dbReference type="EMBL" id="KQ460973">
    <property type="protein sequence ID" value="KPJ10107.1"/>
    <property type="molecule type" value="Genomic_DNA"/>
</dbReference>
<dbReference type="SUPFAM" id="SSF53850">
    <property type="entry name" value="Periplasmic binding protein-like II"/>
    <property type="match status" value="1"/>
</dbReference>
<reference evidence="24 25" key="1">
    <citation type="journal article" date="2015" name="Nat. Commun.">
        <title>Outbred genome sequencing and CRISPR/Cas9 gene editing in butterflies.</title>
        <authorList>
            <person name="Li X."/>
            <person name="Fan D."/>
            <person name="Zhang W."/>
            <person name="Liu G."/>
            <person name="Zhang L."/>
            <person name="Zhao L."/>
            <person name="Fang X."/>
            <person name="Chen L."/>
            <person name="Dong Y."/>
            <person name="Chen Y."/>
            <person name="Ding Y."/>
            <person name="Zhao R."/>
            <person name="Feng M."/>
            <person name="Zhu Y."/>
            <person name="Feng Y."/>
            <person name="Jiang X."/>
            <person name="Zhu D."/>
            <person name="Xiang H."/>
            <person name="Feng X."/>
            <person name="Li S."/>
            <person name="Wang J."/>
            <person name="Zhang G."/>
            <person name="Kronforst M.R."/>
            <person name="Wang W."/>
        </authorList>
    </citation>
    <scope>NUCLEOTIDE SEQUENCE [LARGE SCALE GENOMIC DNA]</scope>
    <source>
        <strain evidence="24">Ya'a_city_454_Pm</strain>
        <tissue evidence="24">Whole body</tissue>
    </source>
</reference>
<feature type="transmembrane region" description="Helical" evidence="20">
    <location>
        <begin position="580"/>
        <end position="601"/>
    </location>
</feature>
<dbReference type="InterPro" id="IPR001320">
    <property type="entry name" value="Iontro_rcpt_C"/>
</dbReference>
<evidence type="ECO:0000313" key="25">
    <source>
        <dbReference type="Proteomes" id="UP000053240"/>
    </source>
</evidence>
<dbReference type="InterPro" id="IPR028082">
    <property type="entry name" value="Peripla_BP_I"/>
</dbReference>
<keyword evidence="21" id="KW-0732">Signal</keyword>